<evidence type="ECO:0000313" key="3">
    <source>
        <dbReference type="Proteomes" id="UP000563898"/>
    </source>
</evidence>
<evidence type="ECO:0000256" key="1">
    <source>
        <dbReference type="SAM" id="SignalP"/>
    </source>
</evidence>
<dbReference type="EMBL" id="JAAXPC010000017">
    <property type="protein sequence ID" value="NKY04297.1"/>
    <property type="molecule type" value="Genomic_DNA"/>
</dbReference>
<protein>
    <recommendedName>
        <fullName evidence="4">Secreted protein</fullName>
    </recommendedName>
</protein>
<gene>
    <name evidence="2" type="ORF">HGA05_22275</name>
</gene>
<feature type="chain" id="PRO_5032947535" description="Secreted protein" evidence="1">
    <location>
        <begin position="32"/>
        <end position="165"/>
    </location>
</feature>
<feature type="signal peptide" evidence="1">
    <location>
        <begin position="1"/>
        <end position="31"/>
    </location>
</feature>
<evidence type="ECO:0008006" key="4">
    <source>
        <dbReference type="Google" id="ProtNLM"/>
    </source>
</evidence>
<sequence>MNSTWRNRLVAGALTVATAAGMLIGAGTASADDTLGRLDDRTCQGVSPNIVDLPYSVGIRVQQTQKPIVHNSVTLYLTKPVTFLAPYSASGTLTWRNPVSGQHGSQRFSDTIQRYQLLMPFVDMSSMPTLYLHPGVGPLDVSISAQPKGLVPVAPVTCTVRFTVI</sequence>
<proteinExistence type="predicted"/>
<dbReference type="Proteomes" id="UP000563898">
    <property type="component" value="Unassembled WGS sequence"/>
</dbReference>
<accession>A0A846WT28</accession>
<dbReference type="RefSeq" id="WP_020173278.1">
    <property type="nucleotide sequence ID" value="NZ_CP073075.1"/>
</dbReference>
<comment type="caution">
    <text evidence="2">The sequence shown here is derived from an EMBL/GenBank/DDBJ whole genome shotgun (WGS) entry which is preliminary data.</text>
</comment>
<organism evidence="2 3">
    <name type="scientific">Gordonia polyisoprenivorans</name>
    <dbReference type="NCBI Taxonomy" id="84595"/>
    <lineage>
        <taxon>Bacteria</taxon>
        <taxon>Bacillati</taxon>
        <taxon>Actinomycetota</taxon>
        <taxon>Actinomycetes</taxon>
        <taxon>Mycobacteriales</taxon>
        <taxon>Gordoniaceae</taxon>
        <taxon>Gordonia</taxon>
    </lineage>
</organism>
<reference evidence="2 3" key="1">
    <citation type="submission" date="2020-04" db="EMBL/GenBank/DDBJ databases">
        <title>MicrobeNet Type strains.</title>
        <authorList>
            <person name="Nicholson A.C."/>
        </authorList>
    </citation>
    <scope>NUCLEOTIDE SEQUENCE [LARGE SCALE GENOMIC DNA]</scope>
    <source>
        <strain evidence="2 3">ATCC BAA-14</strain>
    </source>
</reference>
<evidence type="ECO:0000313" key="2">
    <source>
        <dbReference type="EMBL" id="NKY04297.1"/>
    </source>
</evidence>
<keyword evidence="1" id="KW-0732">Signal</keyword>
<name>A0A846WT28_9ACTN</name>
<dbReference type="AlphaFoldDB" id="A0A846WT28"/>